<dbReference type="STRING" id="2015173.A0A026VRQ5"/>
<name>A0A026VRQ5_OOCBI</name>
<protein>
    <recommendedName>
        <fullName evidence="4">Endonuclease/exonuclease/phosphatase domain-containing protein</fullName>
    </recommendedName>
</protein>
<reference evidence="2 3" key="1">
    <citation type="journal article" date="2014" name="Curr. Biol.">
        <title>The genome of the clonal raider ant Cerapachys biroi.</title>
        <authorList>
            <person name="Oxley P.R."/>
            <person name="Ji L."/>
            <person name="Fetter-Pruneda I."/>
            <person name="McKenzie S.K."/>
            <person name="Li C."/>
            <person name="Hu H."/>
            <person name="Zhang G."/>
            <person name="Kronauer D.J."/>
        </authorList>
    </citation>
    <scope>NUCLEOTIDE SEQUENCE [LARGE SCALE GENOMIC DNA]</scope>
</reference>
<sequence>MAREERRKGRRAWVRYARIWVEGKWWRWDEERQILMDGKGEEWGKGREGEEARTGKGEEKKREVGGERRQDRKEEGIKIGFWNVVGVLGKDEVFWKRTKEWDVMGLVETWLEEKDWEKVKGRVPEGYSWRMQGARRESKRGRAIGGILMGVREGLEGEKEWWEEEGLMVREVRWKGENWMIGTVYIRSGIGGIIRKLAEKKEERGEVKGWVVGGDFNARIGERGGLEEGEEGSGRRSKDKRINRQGKELVRWVGEEGWGIMNGAKEGDKEGEMTFVVERGELVIDYVLGDGAAWERGERMEVGEEVESDHQALTVWMGRGREEEE</sequence>
<accession>A0A026VRQ5</accession>
<evidence type="ECO:0000313" key="2">
    <source>
        <dbReference type="EMBL" id="EZA46453.1"/>
    </source>
</evidence>
<dbReference type="AlphaFoldDB" id="A0A026VRQ5"/>
<evidence type="ECO:0008006" key="4">
    <source>
        <dbReference type="Google" id="ProtNLM"/>
    </source>
</evidence>
<keyword evidence="3" id="KW-1185">Reference proteome</keyword>
<feature type="non-terminal residue" evidence="2">
    <location>
        <position position="325"/>
    </location>
</feature>
<dbReference type="OMA" id="LFTHRIT"/>
<dbReference type="SUPFAM" id="SSF56219">
    <property type="entry name" value="DNase I-like"/>
    <property type="match status" value="1"/>
</dbReference>
<dbReference type="EMBL" id="KK111220">
    <property type="protein sequence ID" value="EZA46453.1"/>
    <property type="molecule type" value="Genomic_DNA"/>
</dbReference>
<evidence type="ECO:0000313" key="3">
    <source>
        <dbReference type="Proteomes" id="UP000053097"/>
    </source>
</evidence>
<feature type="region of interest" description="Disordered" evidence="1">
    <location>
        <begin position="41"/>
        <end position="69"/>
    </location>
</feature>
<dbReference type="Gene3D" id="3.60.10.10">
    <property type="entry name" value="Endonuclease/exonuclease/phosphatase"/>
    <property type="match status" value="1"/>
</dbReference>
<dbReference type="Proteomes" id="UP000053097">
    <property type="component" value="Unassembled WGS sequence"/>
</dbReference>
<dbReference type="InterPro" id="IPR036691">
    <property type="entry name" value="Endo/exonu/phosph_ase_sf"/>
</dbReference>
<proteinExistence type="predicted"/>
<organism evidence="2 3">
    <name type="scientific">Ooceraea biroi</name>
    <name type="common">Clonal raider ant</name>
    <name type="synonym">Cerapachys biroi</name>
    <dbReference type="NCBI Taxonomy" id="2015173"/>
    <lineage>
        <taxon>Eukaryota</taxon>
        <taxon>Metazoa</taxon>
        <taxon>Ecdysozoa</taxon>
        <taxon>Arthropoda</taxon>
        <taxon>Hexapoda</taxon>
        <taxon>Insecta</taxon>
        <taxon>Pterygota</taxon>
        <taxon>Neoptera</taxon>
        <taxon>Endopterygota</taxon>
        <taxon>Hymenoptera</taxon>
        <taxon>Apocrita</taxon>
        <taxon>Aculeata</taxon>
        <taxon>Formicoidea</taxon>
        <taxon>Formicidae</taxon>
        <taxon>Dorylinae</taxon>
        <taxon>Ooceraea</taxon>
    </lineage>
</organism>
<evidence type="ECO:0000256" key="1">
    <source>
        <dbReference type="SAM" id="MobiDB-lite"/>
    </source>
</evidence>
<gene>
    <name evidence="2" type="ORF">X777_00143</name>
</gene>
<feature type="region of interest" description="Disordered" evidence="1">
    <location>
        <begin position="222"/>
        <end position="242"/>
    </location>
</feature>